<evidence type="ECO:0000313" key="1">
    <source>
        <dbReference type="EMBL" id="KAK1146925.1"/>
    </source>
</evidence>
<dbReference type="Proteomes" id="UP001177260">
    <property type="component" value="Unassembled WGS sequence"/>
</dbReference>
<protein>
    <submittedName>
        <fullName evidence="1">Uncharacterized protein</fullName>
    </submittedName>
</protein>
<reference evidence="1 2" key="1">
    <citation type="journal article" date="2023" name="ACS Omega">
        <title>Identification of the Neoaspergillic Acid Biosynthesis Gene Cluster by Establishing an In Vitro CRISPR-Ribonucleoprotein Genetic System in Aspergillus melleus.</title>
        <authorList>
            <person name="Yuan B."/>
            <person name="Grau M.F."/>
            <person name="Murata R.M."/>
            <person name="Torok T."/>
            <person name="Venkateswaran K."/>
            <person name="Stajich J.E."/>
            <person name="Wang C.C.C."/>
        </authorList>
    </citation>
    <scope>NUCLEOTIDE SEQUENCE [LARGE SCALE GENOMIC DNA]</scope>
    <source>
        <strain evidence="1 2">IMV 1140</strain>
    </source>
</reference>
<proteinExistence type="predicted"/>
<organism evidence="1 2">
    <name type="scientific">Aspergillus melleus</name>
    <dbReference type="NCBI Taxonomy" id="138277"/>
    <lineage>
        <taxon>Eukaryota</taxon>
        <taxon>Fungi</taxon>
        <taxon>Dikarya</taxon>
        <taxon>Ascomycota</taxon>
        <taxon>Pezizomycotina</taxon>
        <taxon>Eurotiomycetes</taxon>
        <taxon>Eurotiomycetidae</taxon>
        <taxon>Eurotiales</taxon>
        <taxon>Aspergillaceae</taxon>
        <taxon>Aspergillus</taxon>
        <taxon>Aspergillus subgen. Circumdati</taxon>
    </lineage>
</organism>
<comment type="caution">
    <text evidence="1">The sequence shown here is derived from an EMBL/GenBank/DDBJ whole genome shotgun (WGS) entry which is preliminary data.</text>
</comment>
<gene>
    <name evidence="1" type="ORF">N8T08_002252</name>
</gene>
<sequence length="852" mass="94936">MTAAPSMAFSTMEVPVLDDTMEMASPYQGHADDFDIDLDVMEDQVSNADKDMMGDDDYLENTHETEYDADMIDDVAEPTMVDADDHYPETSNNVEMQYSEKIYEAEMAEDDYDEDIDTHVSDFQEAPNHDVPTVHVNDQEGQEVQQTLEVQEIPNAQEEPEHVEGIESATDENNNATLEPQIEDPVDDNVAPDHDQQEPLQPQHENYGEENVEQEREADQPETTLNTEKSQQDTNETEQVEPQEIDPATRDDGDTTPKQAQGEERAHEETPPFVEEQNDAEEKVESKETVDGHEEVGHNAHEHASALYPVKVYYQDNEISLFPPREGDSSETFFLEDENLAYEPFGKLLESCREVLHEHIADSEVLVMDIETLNLQLTEDSSHISKVTLYQLVDLYLRLCHNDGTDEPEPLYLTLSTKLTIAAEVSELLVAAEEGKGLSEVLPWDGYQEAEEFSPENWDEQDQEQTQEEPLQETALPEDDHQPETHDARDENSSTPVPDAPQVDNDEQKEEGEAVSASDNNGLDTGSADNQVEPNGSEENDDQEATTRETDHVELRDDRSLDEEAYDSEEQKTESTGTIAPLLGIDSVNEQQYADQSTNIARDDQAARDTQFDHDGPEDDDSREDHPKDEIDQEPAQSVASNEARHDAISDANGNDDEAAEPGVEEYHDDLPEENQESLHSEDEAVAVTTIDPENDTEATLQGDDGGLIDRAESSLETITSEQSEGQTQPSAGASNGLGATEEPPKSPVKESVSDEGIENTDPSEEIQEGPEEVPSTDRANDELLELTFDDDDDDDDDEYLDLGLADEFNFADEELAPDSTGLASTKRQREPEDEIELAESPTPDAKRSRSS</sequence>
<evidence type="ECO:0000313" key="2">
    <source>
        <dbReference type="Proteomes" id="UP001177260"/>
    </source>
</evidence>
<accession>A0ACC3B9A3</accession>
<dbReference type="EMBL" id="JAOPJF010000014">
    <property type="protein sequence ID" value="KAK1146925.1"/>
    <property type="molecule type" value="Genomic_DNA"/>
</dbReference>
<name>A0ACC3B9A3_9EURO</name>
<keyword evidence="2" id="KW-1185">Reference proteome</keyword>